<dbReference type="InterPro" id="IPR010982">
    <property type="entry name" value="Lambda_DNA-bd_dom_sf"/>
</dbReference>
<dbReference type="OrthoDB" id="8561330at2"/>
<evidence type="ECO:0000313" key="4">
    <source>
        <dbReference type="Proteomes" id="UP000272771"/>
    </source>
</evidence>
<keyword evidence="4" id="KW-1185">Reference proteome</keyword>
<evidence type="ECO:0000313" key="3">
    <source>
        <dbReference type="EMBL" id="VEJ51901.1"/>
    </source>
</evidence>
<sequence>MNDNQNLEQNSNAAVELGRKLREARQKKGFSIGEVAERLKLPARQIESLESGNHDNLPEPVFVRGFLRTYGRFLDLDSQEVSDYLDRIAPQERSNVYAVERKKSESGLNYQQTTVRPSLPKWLIGLFILGCIGGGIYAWQSKSNMENAKQINESVGANEVVAPNLQASNVSIVAMDSSEQQVEVAPLAASAASSAEATTASASAALVSASSAVAVDNQAASSVDGVAADELVVKVRYRSNLVIKDKEGQFVVNKIVPAGSEHRFKGGAPYDVWIGYALGATANYGGKEISVSANMVSKKTSSFKAGQ</sequence>
<dbReference type="CDD" id="cd00093">
    <property type="entry name" value="HTH_XRE"/>
    <property type="match status" value="1"/>
</dbReference>
<name>A0A448VQ49_9NEIS</name>
<dbReference type="PANTHER" id="PTHR34475">
    <property type="match status" value="1"/>
</dbReference>
<dbReference type="Pfam" id="PF13464">
    <property type="entry name" value="RodZ_C"/>
    <property type="match status" value="1"/>
</dbReference>
<feature type="transmembrane region" description="Helical" evidence="1">
    <location>
        <begin position="122"/>
        <end position="139"/>
    </location>
</feature>
<protein>
    <submittedName>
        <fullName evidence="3">Cytoskeleton protein rodZ</fullName>
    </submittedName>
</protein>
<keyword evidence="1" id="KW-1133">Transmembrane helix</keyword>
<dbReference type="RefSeq" id="WP_004283612.1">
    <property type="nucleotide sequence ID" value="NZ_CAUJRG010000005.1"/>
</dbReference>
<dbReference type="Pfam" id="PF13413">
    <property type="entry name" value="HTH_25"/>
    <property type="match status" value="1"/>
</dbReference>
<gene>
    <name evidence="3" type="primary">rodZ</name>
    <name evidence="3" type="ORF">NCTC12742_01810</name>
</gene>
<reference evidence="3 4" key="1">
    <citation type="submission" date="2018-12" db="EMBL/GenBank/DDBJ databases">
        <authorList>
            <consortium name="Pathogen Informatics"/>
        </authorList>
    </citation>
    <scope>NUCLEOTIDE SEQUENCE [LARGE SCALE GENOMIC DNA]</scope>
    <source>
        <strain evidence="3 4">NCTC12742</strain>
    </source>
</reference>
<dbReference type="Gene3D" id="1.10.260.40">
    <property type="entry name" value="lambda repressor-like DNA-binding domains"/>
    <property type="match status" value="1"/>
</dbReference>
<organism evidence="3 4">
    <name type="scientific">Neisseria weaveri</name>
    <dbReference type="NCBI Taxonomy" id="28091"/>
    <lineage>
        <taxon>Bacteria</taxon>
        <taxon>Pseudomonadati</taxon>
        <taxon>Pseudomonadota</taxon>
        <taxon>Betaproteobacteria</taxon>
        <taxon>Neisseriales</taxon>
        <taxon>Neisseriaceae</taxon>
        <taxon>Neisseria</taxon>
    </lineage>
</organism>
<dbReference type="PROSITE" id="PS50943">
    <property type="entry name" value="HTH_CROC1"/>
    <property type="match status" value="1"/>
</dbReference>
<dbReference type="AlphaFoldDB" id="A0A448VQ49"/>
<accession>A0A448VQ49</accession>
<keyword evidence="1" id="KW-0472">Membrane</keyword>
<dbReference type="InterPro" id="IPR050400">
    <property type="entry name" value="Bact_Cytoskel_RodZ"/>
</dbReference>
<proteinExistence type="predicted"/>
<dbReference type="EMBL" id="LR134533">
    <property type="protein sequence ID" value="VEJ51901.1"/>
    <property type="molecule type" value="Genomic_DNA"/>
</dbReference>
<dbReference type="SMART" id="SM00530">
    <property type="entry name" value="HTH_XRE"/>
    <property type="match status" value="1"/>
</dbReference>
<dbReference type="InterPro" id="IPR025194">
    <property type="entry name" value="RodZ-like_C"/>
</dbReference>
<feature type="domain" description="HTH cro/C1-type" evidence="2">
    <location>
        <begin position="21"/>
        <end position="54"/>
    </location>
</feature>
<evidence type="ECO:0000256" key="1">
    <source>
        <dbReference type="SAM" id="Phobius"/>
    </source>
</evidence>
<dbReference type="STRING" id="28091.SAMEA3174300_00367"/>
<dbReference type="SUPFAM" id="SSF47413">
    <property type="entry name" value="lambda repressor-like DNA-binding domains"/>
    <property type="match status" value="1"/>
</dbReference>
<keyword evidence="1" id="KW-0812">Transmembrane</keyword>
<dbReference type="PANTHER" id="PTHR34475:SF1">
    <property type="entry name" value="CYTOSKELETON PROTEIN RODZ"/>
    <property type="match status" value="1"/>
</dbReference>
<dbReference type="GO" id="GO:0003677">
    <property type="term" value="F:DNA binding"/>
    <property type="evidence" value="ECO:0007669"/>
    <property type="project" value="InterPro"/>
</dbReference>
<evidence type="ECO:0000259" key="2">
    <source>
        <dbReference type="PROSITE" id="PS50943"/>
    </source>
</evidence>
<dbReference type="Proteomes" id="UP000272771">
    <property type="component" value="Chromosome"/>
</dbReference>
<dbReference type="InterPro" id="IPR001387">
    <property type="entry name" value="Cro/C1-type_HTH"/>
</dbReference>